<dbReference type="SMART" id="SM00387">
    <property type="entry name" value="HATPase_c"/>
    <property type="match status" value="1"/>
</dbReference>
<dbReference type="InterPro" id="IPR005467">
    <property type="entry name" value="His_kinase_dom"/>
</dbReference>
<sequence>MPAPKLAPKQDVARLVHDLKTPLSAMKTASDLIAQEPLSDQQQHHLNTLQTAINSLAKLTGAILGANTQAEHHSSAISKTEPEARSVLEQLTYIADLFSPQAASSGHTLTHRWSREAMSAYQTQSDELQRILAVLVDNAILYSNTGTITLSAHIKFSNHQPNIVVTLKDAGPGLSPEQASHLDAAPTPKRKSDGHGLGLWSARHLACDHHGDLRLITNTEHAACFELVLPIQEIEQTQQLSTPAQNMTRSKLSGSVLVVDDNEPNRELLAAIFSSFGLTVRIADSGKQALAVQSKTPSDLIFLDLNMPEMSGSETLTQMQANGYAKDKASFAITASIAPEDRPALFKQGFRQILEKPINPSALYSLLESTLQKVS</sequence>
<dbReference type="GO" id="GO:0016301">
    <property type="term" value="F:kinase activity"/>
    <property type="evidence" value="ECO:0007669"/>
    <property type="project" value="UniProtKB-KW"/>
</dbReference>
<evidence type="ECO:0000256" key="1">
    <source>
        <dbReference type="ARBA" id="ARBA00000085"/>
    </source>
</evidence>
<keyword evidence="9" id="KW-1185">Reference proteome</keyword>
<dbReference type="InterPro" id="IPR003661">
    <property type="entry name" value="HisK_dim/P_dom"/>
</dbReference>
<feature type="modified residue" description="4-aspartylphosphate" evidence="4">
    <location>
        <position position="304"/>
    </location>
</feature>
<dbReference type="InterPro" id="IPR036890">
    <property type="entry name" value="HATPase_C_sf"/>
</dbReference>
<dbReference type="PROSITE" id="PS50110">
    <property type="entry name" value="RESPONSE_REGULATORY"/>
    <property type="match status" value="1"/>
</dbReference>
<proteinExistence type="predicted"/>
<dbReference type="Gene3D" id="1.10.287.130">
    <property type="match status" value="1"/>
</dbReference>
<dbReference type="InterPro" id="IPR011006">
    <property type="entry name" value="CheY-like_superfamily"/>
</dbReference>
<protein>
    <recommendedName>
        <fullName evidence="2">histidine kinase</fullName>
        <ecNumber evidence="2">2.7.13.3</ecNumber>
    </recommendedName>
</protein>
<evidence type="ECO:0000313" key="8">
    <source>
        <dbReference type="EMBL" id="SFJ90097.1"/>
    </source>
</evidence>
<dbReference type="EC" id="2.7.13.3" evidence="2"/>
<dbReference type="InterPro" id="IPR001789">
    <property type="entry name" value="Sig_transdc_resp-reg_receiver"/>
</dbReference>
<dbReference type="PROSITE" id="PS50109">
    <property type="entry name" value="HIS_KIN"/>
    <property type="match status" value="1"/>
</dbReference>
<evidence type="ECO:0000256" key="2">
    <source>
        <dbReference type="ARBA" id="ARBA00012438"/>
    </source>
</evidence>
<evidence type="ECO:0000256" key="3">
    <source>
        <dbReference type="ARBA" id="ARBA00022553"/>
    </source>
</evidence>
<dbReference type="Pfam" id="PF00512">
    <property type="entry name" value="HisKA"/>
    <property type="match status" value="1"/>
</dbReference>
<dbReference type="PRINTS" id="PR00344">
    <property type="entry name" value="BCTRLSENSOR"/>
</dbReference>
<feature type="domain" description="Histidine kinase" evidence="6">
    <location>
        <begin position="14"/>
        <end position="233"/>
    </location>
</feature>
<evidence type="ECO:0000259" key="6">
    <source>
        <dbReference type="PROSITE" id="PS50109"/>
    </source>
</evidence>
<feature type="domain" description="Response regulatory" evidence="7">
    <location>
        <begin position="255"/>
        <end position="371"/>
    </location>
</feature>
<accession>A0A1I3V7C0</accession>
<dbReference type="EMBL" id="FOSK01000001">
    <property type="protein sequence ID" value="SFJ90097.1"/>
    <property type="molecule type" value="Genomic_DNA"/>
</dbReference>
<dbReference type="Gene3D" id="3.30.565.10">
    <property type="entry name" value="Histidine kinase-like ATPase, C-terminal domain"/>
    <property type="match status" value="1"/>
</dbReference>
<keyword evidence="8" id="KW-0418">Kinase</keyword>
<feature type="region of interest" description="Disordered" evidence="5">
    <location>
        <begin position="175"/>
        <end position="195"/>
    </location>
</feature>
<dbReference type="Gene3D" id="3.40.50.2300">
    <property type="match status" value="1"/>
</dbReference>
<dbReference type="InterPro" id="IPR003594">
    <property type="entry name" value="HATPase_dom"/>
</dbReference>
<dbReference type="InterPro" id="IPR036097">
    <property type="entry name" value="HisK_dim/P_sf"/>
</dbReference>
<dbReference type="SMART" id="SM00388">
    <property type="entry name" value="HisKA"/>
    <property type="match status" value="1"/>
</dbReference>
<comment type="catalytic activity">
    <reaction evidence="1">
        <text>ATP + protein L-histidine = ADP + protein N-phospho-L-histidine.</text>
        <dbReference type="EC" id="2.7.13.3"/>
    </reaction>
</comment>
<comment type="caution">
    <text evidence="8">The sequence shown here is derived from an EMBL/GenBank/DDBJ whole genome shotgun (WGS) entry which is preliminary data.</text>
</comment>
<dbReference type="RefSeq" id="WP_093516071.1">
    <property type="nucleotide sequence ID" value="NZ_FOSK01000001.1"/>
</dbReference>
<name>A0A1I3V7C0_9HYPH</name>
<evidence type="ECO:0000313" key="9">
    <source>
        <dbReference type="Proteomes" id="UP000199598"/>
    </source>
</evidence>
<keyword evidence="3 4" id="KW-0597">Phosphoprotein</keyword>
<dbReference type="CDD" id="cd00082">
    <property type="entry name" value="HisKA"/>
    <property type="match status" value="1"/>
</dbReference>
<dbReference type="PANTHER" id="PTHR43547">
    <property type="entry name" value="TWO-COMPONENT HISTIDINE KINASE"/>
    <property type="match status" value="1"/>
</dbReference>
<gene>
    <name evidence="8" type="ORF">SAMN04488518_101190</name>
</gene>
<dbReference type="PANTHER" id="PTHR43547:SF2">
    <property type="entry name" value="HYBRID SIGNAL TRANSDUCTION HISTIDINE KINASE C"/>
    <property type="match status" value="1"/>
</dbReference>
<dbReference type="SMART" id="SM00448">
    <property type="entry name" value="REC"/>
    <property type="match status" value="1"/>
</dbReference>
<dbReference type="SUPFAM" id="SSF52172">
    <property type="entry name" value="CheY-like"/>
    <property type="match status" value="1"/>
</dbReference>
<dbReference type="Pfam" id="PF00072">
    <property type="entry name" value="Response_reg"/>
    <property type="match status" value="1"/>
</dbReference>
<dbReference type="InterPro" id="IPR004358">
    <property type="entry name" value="Sig_transdc_His_kin-like_C"/>
</dbReference>
<dbReference type="CDD" id="cd17546">
    <property type="entry name" value="REC_hyHK_CKI1_RcsC-like"/>
    <property type="match status" value="1"/>
</dbReference>
<dbReference type="Proteomes" id="UP000199598">
    <property type="component" value="Unassembled WGS sequence"/>
</dbReference>
<evidence type="ECO:0000256" key="4">
    <source>
        <dbReference type="PROSITE-ProRule" id="PRU00169"/>
    </source>
</evidence>
<keyword evidence="8" id="KW-0808">Transferase</keyword>
<dbReference type="SUPFAM" id="SSF55874">
    <property type="entry name" value="ATPase domain of HSP90 chaperone/DNA topoisomerase II/histidine kinase"/>
    <property type="match status" value="1"/>
</dbReference>
<organism evidence="8 9">
    <name type="scientific">Pseudovibrio ascidiaceicola</name>
    <dbReference type="NCBI Taxonomy" id="285279"/>
    <lineage>
        <taxon>Bacteria</taxon>
        <taxon>Pseudomonadati</taxon>
        <taxon>Pseudomonadota</taxon>
        <taxon>Alphaproteobacteria</taxon>
        <taxon>Hyphomicrobiales</taxon>
        <taxon>Stappiaceae</taxon>
        <taxon>Pseudovibrio</taxon>
    </lineage>
</organism>
<evidence type="ECO:0000256" key="5">
    <source>
        <dbReference type="SAM" id="MobiDB-lite"/>
    </source>
</evidence>
<reference evidence="8 9" key="1">
    <citation type="submission" date="2016-10" db="EMBL/GenBank/DDBJ databases">
        <authorList>
            <person name="Varghese N."/>
            <person name="Submissions S."/>
        </authorList>
    </citation>
    <scope>NUCLEOTIDE SEQUENCE [LARGE SCALE GENOMIC DNA]</scope>
    <source>
        <strain evidence="8 9">DSM 16392</strain>
    </source>
</reference>
<dbReference type="SUPFAM" id="SSF47384">
    <property type="entry name" value="Homodimeric domain of signal transducing histidine kinase"/>
    <property type="match status" value="1"/>
</dbReference>
<dbReference type="Pfam" id="PF02518">
    <property type="entry name" value="HATPase_c"/>
    <property type="match status" value="1"/>
</dbReference>
<evidence type="ECO:0000259" key="7">
    <source>
        <dbReference type="PROSITE" id="PS50110"/>
    </source>
</evidence>